<evidence type="ECO:0000256" key="4">
    <source>
        <dbReference type="ARBA" id="ARBA00022763"/>
    </source>
</evidence>
<dbReference type="PROSITE" id="PS00764">
    <property type="entry name" value="ENDONUCLEASE_III_1"/>
    <property type="match status" value="1"/>
</dbReference>
<comment type="caution">
    <text evidence="10">The sequence shown here is derived from an EMBL/GenBank/DDBJ whole genome shotgun (WGS) entry which is preliminary data.</text>
</comment>
<keyword evidence="8" id="KW-0234">DNA repair</keyword>
<keyword evidence="11" id="KW-1185">Reference proteome</keyword>
<dbReference type="InterPro" id="IPR003651">
    <property type="entry name" value="Endonuclease3_FeS-loop_motif"/>
</dbReference>
<evidence type="ECO:0000256" key="8">
    <source>
        <dbReference type="ARBA" id="ARBA00023204"/>
    </source>
</evidence>
<dbReference type="SUPFAM" id="SSF48150">
    <property type="entry name" value="DNA-glycosylase"/>
    <property type="match status" value="1"/>
</dbReference>
<sequence>MPMIINDKIVNIANILPNVINSAHRMNVFDSRLYPESNEPLDNVLMYFLVMVSMDHRLSRPGKPYEAVVGGERVRGADLLYRLGMEMFRSNPDFFTPNRMARISEEEVEKWLSIGNAKPVDIKLRTHLLNDLGKKIIALYNSSPRNIVLLSNGYLRLLNGYGFLDLVKVFKAYQDPVEKKAFLLVKFLVYRGLFNPIDKENLHVAVDNHLTRIALRLGIVELENNLLRKVVDEVAITHDEDILIRIAVREAYKQLSRLSNVDVLLLDDFMWVFGRGICTAENPKCSACPFKDFCKSFKNSLFFKEPIYYDTWYY</sequence>
<keyword evidence="5" id="KW-0378">Hydrolase</keyword>
<dbReference type="RefSeq" id="WP_285274217.1">
    <property type="nucleotide sequence ID" value="NZ_JASNVW010000005.1"/>
</dbReference>
<dbReference type="EMBL" id="JASNVW010000005">
    <property type="protein sequence ID" value="MDK6029233.1"/>
    <property type="molecule type" value="Genomic_DNA"/>
</dbReference>
<protein>
    <submittedName>
        <fullName evidence="10">Iron-sulfur cluster loop</fullName>
    </submittedName>
</protein>
<name>A0ABD4Z8H7_9CREN</name>
<keyword evidence="7" id="KW-0411">Iron-sulfur</keyword>
<dbReference type="GO" id="GO:0006281">
    <property type="term" value="P:DNA repair"/>
    <property type="evidence" value="ECO:0007669"/>
    <property type="project" value="UniProtKB-KW"/>
</dbReference>
<comment type="similarity">
    <text evidence="2">Belongs to the Nth/MutY family.</text>
</comment>
<evidence type="ECO:0000256" key="9">
    <source>
        <dbReference type="ARBA" id="ARBA00023295"/>
    </source>
</evidence>
<evidence type="ECO:0000256" key="5">
    <source>
        <dbReference type="ARBA" id="ARBA00022801"/>
    </source>
</evidence>
<evidence type="ECO:0000313" key="11">
    <source>
        <dbReference type="Proteomes" id="UP001529235"/>
    </source>
</evidence>
<dbReference type="InterPro" id="IPR023170">
    <property type="entry name" value="HhH_base_excis_C"/>
</dbReference>
<keyword evidence="3" id="KW-0479">Metal-binding</keyword>
<organism evidence="10 11">
    <name type="scientific">Ignisphaera cupida</name>
    <dbReference type="NCBI Taxonomy" id="3050454"/>
    <lineage>
        <taxon>Archaea</taxon>
        <taxon>Thermoproteota</taxon>
        <taxon>Thermoprotei</taxon>
        <taxon>Desulfurococcales</taxon>
        <taxon>Desulfurococcaceae</taxon>
        <taxon>Ignisphaera</taxon>
    </lineage>
</organism>
<proteinExistence type="inferred from homology"/>
<dbReference type="AlphaFoldDB" id="A0ABD4Z8H7"/>
<evidence type="ECO:0000256" key="3">
    <source>
        <dbReference type="ARBA" id="ARBA00022723"/>
    </source>
</evidence>
<dbReference type="GO" id="GO:0140097">
    <property type="term" value="F:catalytic activity, acting on DNA"/>
    <property type="evidence" value="ECO:0007669"/>
    <property type="project" value="UniProtKB-ARBA"/>
</dbReference>
<dbReference type="SMART" id="SM00525">
    <property type="entry name" value="FES"/>
    <property type="match status" value="1"/>
</dbReference>
<dbReference type="Proteomes" id="UP001529235">
    <property type="component" value="Unassembled WGS sequence"/>
</dbReference>
<gene>
    <name evidence="10" type="ORF">QPL79_07635</name>
</gene>
<dbReference type="GO" id="GO:0051536">
    <property type="term" value="F:iron-sulfur cluster binding"/>
    <property type="evidence" value="ECO:0007669"/>
    <property type="project" value="UniProtKB-KW"/>
</dbReference>
<accession>A0ABD4Z8H7</accession>
<evidence type="ECO:0000256" key="1">
    <source>
        <dbReference type="ARBA" id="ARBA00001966"/>
    </source>
</evidence>
<keyword evidence="4" id="KW-0227">DNA damage</keyword>
<dbReference type="InterPro" id="IPR004035">
    <property type="entry name" value="Endouclease-III_FeS-bd_BS"/>
</dbReference>
<dbReference type="InterPro" id="IPR011257">
    <property type="entry name" value="DNA_glycosylase"/>
</dbReference>
<evidence type="ECO:0000256" key="2">
    <source>
        <dbReference type="ARBA" id="ARBA00008343"/>
    </source>
</evidence>
<evidence type="ECO:0000256" key="6">
    <source>
        <dbReference type="ARBA" id="ARBA00023004"/>
    </source>
</evidence>
<evidence type="ECO:0000313" key="10">
    <source>
        <dbReference type="EMBL" id="MDK6029233.1"/>
    </source>
</evidence>
<dbReference type="GO" id="GO:0046872">
    <property type="term" value="F:metal ion binding"/>
    <property type="evidence" value="ECO:0007669"/>
    <property type="project" value="UniProtKB-KW"/>
</dbReference>
<keyword evidence="9" id="KW-0326">Glycosidase</keyword>
<evidence type="ECO:0000256" key="7">
    <source>
        <dbReference type="ARBA" id="ARBA00023014"/>
    </source>
</evidence>
<comment type="cofactor">
    <cofactor evidence="1">
        <name>[4Fe-4S] cluster</name>
        <dbReference type="ChEBI" id="CHEBI:49883"/>
    </cofactor>
</comment>
<reference evidence="10 11" key="1">
    <citation type="submission" date="2023-05" db="EMBL/GenBank/DDBJ databases">
        <title>A new hyperthermophilic archaea 'Ignisphaera cupida' sp. nov. and description of the family 'Ignisphaeraceae' fam. nov.</title>
        <authorList>
            <person name="Podosokorskaya O.A."/>
            <person name="Elcheninov A.G."/>
            <person name="Klukina A."/>
            <person name="Merkel A.Y."/>
        </authorList>
    </citation>
    <scope>NUCLEOTIDE SEQUENCE [LARGE SCALE GENOMIC DNA]</scope>
    <source>
        <strain evidence="10 11">4213-co</strain>
    </source>
</reference>
<dbReference type="GO" id="GO:0016798">
    <property type="term" value="F:hydrolase activity, acting on glycosyl bonds"/>
    <property type="evidence" value="ECO:0007669"/>
    <property type="project" value="UniProtKB-KW"/>
</dbReference>
<dbReference type="Gene3D" id="1.10.1670.10">
    <property type="entry name" value="Helix-hairpin-Helix base-excision DNA repair enzymes (C-terminal)"/>
    <property type="match status" value="1"/>
</dbReference>
<keyword evidence="6" id="KW-0408">Iron</keyword>